<comment type="function">
    <text evidence="2">Removes the formyl group from the N-terminal Met of newly synthesized proteins. Requires at least a dipeptide for an efficient rate of reaction. N-terminal L-methionine is a prerequisite for activity but the enzyme has broad specificity at other positions.</text>
</comment>
<keyword evidence="2" id="KW-0648">Protein biosynthesis</keyword>
<evidence type="ECO:0000256" key="2">
    <source>
        <dbReference type="HAMAP-Rule" id="MF_00163"/>
    </source>
</evidence>
<keyword evidence="2" id="KW-0408">Iron</keyword>
<comment type="cofactor">
    <cofactor evidence="2">
        <name>Fe(2+)</name>
        <dbReference type="ChEBI" id="CHEBI:29033"/>
    </cofactor>
    <text evidence="2">Binds 1 Fe(2+) ion.</text>
</comment>
<dbReference type="GO" id="GO:0042586">
    <property type="term" value="F:peptide deformylase activity"/>
    <property type="evidence" value="ECO:0007669"/>
    <property type="project" value="UniProtKB-EC"/>
</dbReference>
<comment type="similarity">
    <text evidence="1 2">Belongs to the polypeptide deformylase family.</text>
</comment>
<dbReference type="SUPFAM" id="SSF56420">
    <property type="entry name" value="Peptide deformylase"/>
    <property type="match status" value="1"/>
</dbReference>
<comment type="catalytic activity">
    <reaction evidence="2">
        <text>N-terminal N-formyl-L-methionyl-[peptide] + H2O = N-terminal L-methionyl-[peptide] + formate</text>
        <dbReference type="Rhea" id="RHEA:24420"/>
        <dbReference type="Rhea" id="RHEA-COMP:10639"/>
        <dbReference type="Rhea" id="RHEA-COMP:10640"/>
        <dbReference type="ChEBI" id="CHEBI:15377"/>
        <dbReference type="ChEBI" id="CHEBI:15740"/>
        <dbReference type="ChEBI" id="CHEBI:49298"/>
        <dbReference type="ChEBI" id="CHEBI:64731"/>
        <dbReference type="EC" id="3.5.1.88"/>
    </reaction>
</comment>
<feature type="binding site" evidence="2">
    <location>
        <position position="130"/>
    </location>
    <ligand>
        <name>Fe cation</name>
        <dbReference type="ChEBI" id="CHEBI:24875"/>
    </ligand>
</feature>
<reference evidence="3 4" key="1">
    <citation type="submission" date="2023-06" db="EMBL/GenBank/DDBJ databases">
        <title>Antibody response to the Sneathia vaginalis cytopathogenic toxin A during pregnancy.</title>
        <authorList>
            <person name="Mccoy Z.T."/>
            <person name="Serrano M.G."/>
            <person name="Spaine K."/>
            <person name="Edwards D.J."/>
            <person name="Buck G.A."/>
            <person name="Jefferson K."/>
        </authorList>
    </citation>
    <scope>NUCLEOTIDE SEQUENCE [LARGE SCALE GENOMIC DNA]</scope>
    <source>
        <strain evidence="3 4">CCUG 42621</strain>
    </source>
</reference>
<dbReference type="PRINTS" id="PR01576">
    <property type="entry name" value="PDEFORMYLASE"/>
</dbReference>
<dbReference type="PANTHER" id="PTHR10458">
    <property type="entry name" value="PEPTIDE DEFORMYLASE"/>
    <property type="match status" value="1"/>
</dbReference>
<protein>
    <recommendedName>
        <fullName evidence="2">Peptide deformylase</fullName>
        <shortName evidence="2">PDF</shortName>
        <ecNumber evidence="2">3.5.1.88</ecNumber>
    </recommendedName>
    <alternativeName>
        <fullName evidence="2">Polypeptide deformylase</fullName>
    </alternativeName>
</protein>
<feature type="binding site" evidence="2">
    <location>
        <position position="134"/>
    </location>
    <ligand>
        <name>Fe cation</name>
        <dbReference type="ChEBI" id="CHEBI:24875"/>
    </ligand>
</feature>
<dbReference type="CDD" id="cd00487">
    <property type="entry name" value="Pep_deformylase"/>
    <property type="match status" value="1"/>
</dbReference>
<keyword evidence="2 3" id="KW-0378">Hydrolase</keyword>
<comment type="caution">
    <text evidence="3">The sequence shown here is derived from an EMBL/GenBank/DDBJ whole genome shotgun (WGS) entry which is preliminary data.</text>
</comment>
<dbReference type="Pfam" id="PF01327">
    <property type="entry name" value="Pep_deformylase"/>
    <property type="match status" value="1"/>
</dbReference>
<dbReference type="EMBL" id="JASSPP010000006">
    <property type="protein sequence ID" value="MDK9580771.1"/>
    <property type="molecule type" value="Genomic_DNA"/>
</dbReference>
<keyword evidence="4" id="KW-1185">Reference proteome</keyword>
<accession>A0ABT7HJR2</accession>
<dbReference type="HAMAP" id="MF_00163">
    <property type="entry name" value="Pep_deformylase"/>
    <property type="match status" value="1"/>
</dbReference>
<dbReference type="PANTHER" id="PTHR10458:SF22">
    <property type="entry name" value="PEPTIDE DEFORMYLASE"/>
    <property type="match status" value="1"/>
</dbReference>
<dbReference type="EC" id="3.5.1.88" evidence="2"/>
<gene>
    <name evidence="2 3" type="primary">def</name>
    <name evidence="3" type="ORF">QQA45_04480</name>
</gene>
<dbReference type="InterPro" id="IPR036821">
    <property type="entry name" value="Peptide_deformylase_sf"/>
</dbReference>
<name>A0ABT7HJR2_9FUSO</name>
<feature type="binding site" evidence="2">
    <location>
        <position position="88"/>
    </location>
    <ligand>
        <name>Fe cation</name>
        <dbReference type="ChEBI" id="CHEBI:24875"/>
    </ligand>
</feature>
<evidence type="ECO:0000256" key="1">
    <source>
        <dbReference type="ARBA" id="ARBA00010759"/>
    </source>
</evidence>
<sequence>MNIQVYEAKILRTVSTPLEKEEINDDLRNTLDEMVKTMRLANGVGLASNQVAIDRRYFVLEIDDIVKKCINPEILEVLEGDVEMEEGCLSIPGIFKRVARPNKIRVRYLNENGESVEEEMEGLWAKAFQHETDHINGMMFIDRLSPINKNLIRKKLEKIKKNSKPREF</sequence>
<feature type="active site" evidence="2">
    <location>
        <position position="131"/>
    </location>
</feature>
<evidence type="ECO:0000313" key="3">
    <source>
        <dbReference type="EMBL" id="MDK9580771.1"/>
    </source>
</evidence>
<proteinExistence type="inferred from homology"/>
<dbReference type="PIRSF" id="PIRSF004749">
    <property type="entry name" value="Pep_def"/>
    <property type="match status" value="1"/>
</dbReference>
<organism evidence="3 4">
    <name type="scientific">Sneathia sanguinegens</name>
    <dbReference type="NCBI Taxonomy" id="40543"/>
    <lineage>
        <taxon>Bacteria</taxon>
        <taxon>Fusobacteriati</taxon>
        <taxon>Fusobacteriota</taxon>
        <taxon>Fusobacteriia</taxon>
        <taxon>Fusobacteriales</taxon>
        <taxon>Leptotrichiaceae</taxon>
        <taxon>Sneathia</taxon>
    </lineage>
</organism>
<dbReference type="RefSeq" id="WP_066728790.1">
    <property type="nucleotide sequence ID" value="NZ_CAMPUK010000006.1"/>
</dbReference>
<keyword evidence="2" id="KW-0479">Metal-binding</keyword>
<dbReference type="Gene3D" id="3.90.45.10">
    <property type="entry name" value="Peptide deformylase"/>
    <property type="match status" value="1"/>
</dbReference>
<dbReference type="NCBIfam" id="NF001159">
    <property type="entry name" value="PRK00150.1-3"/>
    <property type="match status" value="1"/>
</dbReference>
<dbReference type="NCBIfam" id="TIGR00079">
    <property type="entry name" value="pept_deformyl"/>
    <property type="match status" value="1"/>
</dbReference>
<dbReference type="Proteomes" id="UP001225134">
    <property type="component" value="Unassembled WGS sequence"/>
</dbReference>
<dbReference type="InterPro" id="IPR023635">
    <property type="entry name" value="Peptide_deformylase"/>
</dbReference>
<evidence type="ECO:0000313" key="4">
    <source>
        <dbReference type="Proteomes" id="UP001225134"/>
    </source>
</evidence>